<dbReference type="RefSeq" id="WP_116650884.1">
    <property type="nucleotide sequence ID" value="NZ_QUZK01000037.1"/>
</dbReference>
<dbReference type="CDD" id="cd04301">
    <property type="entry name" value="NAT_SF"/>
    <property type="match status" value="1"/>
</dbReference>
<comment type="similarity">
    <text evidence="1 5">Belongs to the acetyltransferase family. RimI subfamily.</text>
</comment>
<feature type="domain" description="N-acetyltransferase" evidence="6">
    <location>
        <begin position="9"/>
        <end position="154"/>
    </location>
</feature>
<dbReference type="PROSITE" id="PS51186">
    <property type="entry name" value="GNAT"/>
    <property type="match status" value="1"/>
</dbReference>
<comment type="subcellular location">
    <subcellularLocation>
        <location evidence="5">Cytoplasm</location>
    </subcellularLocation>
</comment>
<organism evidence="7 8">
    <name type="scientific">Wenzhouxiangella sediminis</name>
    <dbReference type="NCBI Taxonomy" id="1792836"/>
    <lineage>
        <taxon>Bacteria</taxon>
        <taxon>Pseudomonadati</taxon>
        <taxon>Pseudomonadota</taxon>
        <taxon>Gammaproteobacteria</taxon>
        <taxon>Chromatiales</taxon>
        <taxon>Wenzhouxiangellaceae</taxon>
        <taxon>Wenzhouxiangella</taxon>
    </lineage>
</organism>
<dbReference type="PANTHER" id="PTHR43420">
    <property type="entry name" value="ACETYLTRANSFERASE"/>
    <property type="match status" value="1"/>
</dbReference>
<dbReference type="GO" id="GO:0005737">
    <property type="term" value="C:cytoplasm"/>
    <property type="evidence" value="ECO:0007669"/>
    <property type="project" value="UniProtKB-SubCell"/>
</dbReference>
<name>A0A3E1K893_9GAMM</name>
<dbReference type="InterPro" id="IPR006464">
    <property type="entry name" value="AcTrfase_RimI/Ard1"/>
</dbReference>
<keyword evidence="2 5" id="KW-0963">Cytoplasm</keyword>
<accession>A0A3E1K893</accession>
<evidence type="ECO:0000313" key="7">
    <source>
        <dbReference type="EMBL" id="RFF30283.1"/>
    </source>
</evidence>
<dbReference type="InterPro" id="IPR050680">
    <property type="entry name" value="YpeA/RimI_acetyltransf"/>
</dbReference>
<evidence type="ECO:0000256" key="1">
    <source>
        <dbReference type="ARBA" id="ARBA00005395"/>
    </source>
</evidence>
<comment type="function">
    <text evidence="5">Acetylates the N-terminal alanine of ribosomal protein bS18.</text>
</comment>
<feature type="binding site" evidence="5">
    <location>
        <position position="115"/>
    </location>
    <ligand>
        <name>acetyl-CoA</name>
        <dbReference type="ChEBI" id="CHEBI:57288"/>
    </ligand>
</feature>
<dbReference type="OrthoDB" id="9796919at2"/>
<dbReference type="InterPro" id="IPR016181">
    <property type="entry name" value="Acyl_CoA_acyltransferase"/>
</dbReference>
<comment type="caution">
    <text evidence="7">The sequence shown here is derived from an EMBL/GenBank/DDBJ whole genome shotgun (WGS) entry which is preliminary data.</text>
</comment>
<dbReference type="AlphaFoldDB" id="A0A3E1K893"/>
<dbReference type="NCBIfam" id="TIGR01575">
    <property type="entry name" value="rimI"/>
    <property type="match status" value="1"/>
</dbReference>
<dbReference type="InterPro" id="IPR043690">
    <property type="entry name" value="RimI"/>
</dbReference>
<keyword evidence="4 5" id="KW-0012">Acyltransferase</keyword>
<comment type="caution">
    <text evidence="5">Lacks conserved residue(s) required for the propagation of feature annotation.</text>
</comment>
<evidence type="ECO:0000256" key="5">
    <source>
        <dbReference type="HAMAP-Rule" id="MF_02210"/>
    </source>
</evidence>
<dbReference type="Proteomes" id="UP000260351">
    <property type="component" value="Unassembled WGS sequence"/>
</dbReference>
<comment type="catalytic activity">
    <reaction evidence="5">
        <text>N-terminal L-alanyl-[ribosomal protein bS18] + acetyl-CoA = N-terminal N(alpha)-acetyl-L-alanyl-[ribosomal protein bS18] + CoA + H(+)</text>
        <dbReference type="Rhea" id="RHEA:43756"/>
        <dbReference type="Rhea" id="RHEA-COMP:10676"/>
        <dbReference type="Rhea" id="RHEA-COMP:10677"/>
        <dbReference type="ChEBI" id="CHEBI:15378"/>
        <dbReference type="ChEBI" id="CHEBI:57287"/>
        <dbReference type="ChEBI" id="CHEBI:57288"/>
        <dbReference type="ChEBI" id="CHEBI:64718"/>
        <dbReference type="ChEBI" id="CHEBI:83683"/>
        <dbReference type="EC" id="2.3.1.266"/>
    </reaction>
</comment>
<dbReference type="Gene3D" id="3.40.630.30">
    <property type="match status" value="1"/>
</dbReference>
<evidence type="ECO:0000256" key="2">
    <source>
        <dbReference type="ARBA" id="ARBA00022490"/>
    </source>
</evidence>
<keyword evidence="8" id="KW-1185">Reference proteome</keyword>
<evidence type="ECO:0000256" key="4">
    <source>
        <dbReference type="ARBA" id="ARBA00023315"/>
    </source>
</evidence>
<dbReference type="HAMAP" id="MF_02210">
    <property type="entry name" value="RimI"/>
    <property type="match status" value="1"/>
</dbReference>
<evidence type="ECO:0000259" key="6">
    <source>
        <dbReference type="PROSITE" id="PS51186"/>
    </source>
</evidence>
<evidence type="ECO:0000313" key="8">
    <source>
        <dbReference type="Proteomes" id="UP000260351"/>
    </source>
</evidence>
<feature type="active site" description="Proton donor" evidence="5">
    <location>
        <position position="122"/>
    </location>
</feature>
<proteinExistence type="inferred from homology"/>
<evidence type="ECO:0000256" key="3">
    <source>
        <dbReference type="ARBA" id="ARBA00022679"/>
    </source>
</evidence>
<dbReference type="PANTHER" id="PTHR43420:SF51">
    <property type="entry name" value="PEPTIDYL-LYSINE N-ACETYLTRANSFERASE YIAC"/>
    <property type="match status" value="1"/>
</dbReference>
<dbReference type="Pfam" id="PF00583">
    <property type="entry name" value="Acetyltransf_1"/>
    <property type="match status" value="1"/>
</dbReference>
<dbReference type="SUPFAM" id="SSF55729">
    <property type="entry name" value="Acyl-CoA N-acyltransferases (Nat)"/>
    <property type="match status" value="1"/>
</dbReference>
<reference evidence="7 8" key="1">
    <citation type="submission" date="2018-08" db="EMBL/GenBank/DDBJ databases">
        <title>Wenzhouxiangella salilacus sp. nov., a novel bacterium isolated from a saline lake in Xinjiang Province, China.</title>
        <authorList>
            <person name="Han S."/>
        </authorList>
    </citation>
    <scope>NUCLEOTIDE SEQUENCE [LARGE SCALE GENOMIC DNA]</scope>
    <source>
        <strain evidence="7 8">XDB06</strain>
    </source>
</reference>
<protein>
    <recommendedName>
        <fullName evidence="5">[Ribosomal protein bS18]-alanine N-acetyltransferase</fullName>
        <ecNumber evidence="5">2.3.1.266</ecNumber>
    </recommendedName>
</protein>
<dbReference type="EMBL" id="QUZK01000037">
    <property type="protein sequence ID" value="RFF30283.1"/>
    <property type="molecule type" value="Genomic_DNA"/>
</dbReference>
<dbReference type="GO" id="GO:0008999">
    <property type="term" value="F:protein-N-terminal-alanine acetyltransferase activity"/>
    <property type="evidence" value="ECO:0007669"/>
    <property type="project" value="UniProtKB-UniRule"/>
</dbReference>
<dbReference type="EC" id="2.3.1.266" evidence="5"/>
<feature type="active site" description="Proton acceptor" evidence="5">
    <location>
        <position position="110"/>
    </location>
</feature>
<dbReference type="InterPro" id="IPR000182">
    <property type="entry name" value="GNAT_dom"/>
</dbReference>
<keyword evidence="3 5" id="KW-0808">Transferase</keyword>
<sequence>MAAILSPRVEVRAMARGDLDAITRIETASYPFPWTRGIFQDCLRVGYRCHVLEANSEIAGYGIVSHALDEAHLLNLCIHPEQRRGGLARLLLEHVVREARVGTANRLFLEVRPSNEAAVALYRGSGFRTIGRRPGYYPANEGREDAMVMVLHLDDRRGQ</sequence>
<gene>
    <name evidence="5 7" type="primary">rimI</name>
    <name evidence="7" type="ORF">DZC52_09410</name>
</gene>